<dbReference type="InterPro" id="IPR053161">
    <property type="entry name" value="Ulvan_degrading_GH"/>
</dbReference>
<evidence type="ECO:0000313" key="1">
    <source>
        <dbReference type="EMBL" id="MCD2424540.1"/>
    </source>
</evidence>
<organism evidence="1 2">
    <name type="scientific">Niabella pedocola</name>
    <dbReference type="NCBI Taxonomy" id="1752077"/>
    <lineage>
        <taxon>Bacteria</taxon>
        <taxon>Pseudomonadati</taxon>
        <taxon>Bacteroidota</taxon>
        <taxon>Chitinophagia</taxon>
        <taxon>Chitinophagales</taxon>
        <taxon>Chitinophagaceae</taxon>
        <taxon>Niabella</taxon>
    </lineage>
</organism>
<name>A0ABS8PUG0_9BACT</name>
<dbReference type="SUPFAM" id="SSF49785">
    <property type="entry name" value="Galactose-binding domain-like"/>
    <property type="match status" value="1"/>
</dbReference>
<dbReference type="EMBL" id="JAJNEC010000005">
    <property type="protein sequence ID" value="MCD2424540.1"/>
    <property type="molecule type" value="Genomic_DNA"/>
</dbReference>
<dbReference type="PANTHER" id="PTHR36848:SF2">
    <property type="entry name" value="SECRETED PROTEIN"/>
    <property type="match status" value="1"/>
</dbReference>
<dbReference type="PANTHER" id="PTHR36848">
    <property type="entry name" value="DNA-BINDING PROTEIN (PUTATIVE SECRETED PROTEIN)-RELATED"/>
    <property type="match status" value="1"/>
</dbReference>
<sequence length="948" mass="108192">MKRRTFLERGSLLTVGALMYENIAWASQNDRVQVAAKDQLYELFKTPQAVYRPFVRWWWNGDKVEKGELLRELKLLKDAGIGGVEINPIKFPQRTDDMGIRSLTWLSDEWVDVLDFTLTEAKKLGLTCDLIVGSGWPFGAEYLQGDECADIMTIGVKKVTGLMDFEAPILDFIKEADPATTSPYAHRKLEMQKVFMVPDPMKSLDEVVDLSDQIASGFIKTKVPQGNYAIYALLKTRAFLEVINGAPGANGQVLNHFNKAAVEKYLNHMSDAIQKKIGPLKNRVRALFVDSMELEGANWTNDMAEEFKKRRGYDIMPYLPLIFSRIGAMGNIYDYNYGTRFTPEFQDVIERVRCDFDRTKIELLKERFVEPFQQWCKSNGMLSRAQAYGRGYHPLEASMGMDLPEGETWIKYGIGEEMPETDYRIGRGYTMVNKFVSSGAHLAGKRVISCEEATNTDMVFNASLQTLKLASDQSLITGITHSVYHGFNYSPKNAPFPGWIRYGNFMNERNTYWPFFKRINDYKARVSALLQHADMFADIAILPPLFDAWGKFGAPNEPFPSLTYPANLSLIWEAIQQHGHGCDYVSDAIINKAVVKEGFLEYGPRKYHTLFLVHVQSLEPVTARKLLQFVQSGGKVICVQNMPDKSVGLLNATEQTKLVLSILEELKTFKDRFIFTEHPEENYPAWYKALQQKYQIKPYVSITDGNPFIQQVRYTNDTVDLLLVFNSSANYPFKVTFRPDAAIYEGRFGHYWDAVTGDCYRLENDREITVTLYPADMRIFVFEKDQRKKLPLYKEVPESEGQYPEITTPWSAEFRHIDGSVKTASLSGLKDLKELPEYQYFAGTVIYRNTFSKTANGPSYIDLGTVQGIAQLTLNGKDLGVRWFGRYLYHVQPWMRPGENTIEIAVTTTMGNYMKSLTDNPVAQYWTNGKRKPQPMRSMGLLGPVTVF</sequence>
<dbReference type="RefSeq" id="WP_231006661.1">
    <property type="nucleotide sequence ID" value="NZ_JAJNEC010000005.1"/>
</dbReference>
<keyword evidence="1" id="KW-0378">Hydrolase</keyword>
<gene>
    <name evidence="1" type="ORF">LQ567_17300</name>
</gene>
<dbReference type="NCBIfam" id="NF045579">
    <property type="entry name" value="rhamnoside_JR"/>
    <property type="match status" value="1"/>
</dbReference>
<dbReference type="Proteomes" id="UP001199816">
    <property type="component" value="Unassembled WGS sequence"/>
</dbReference>
<dbReference type="GO" id="GO:0016787">
    <property type="term" value="F:hydrolase activity"/>
    <property type="evidence" value="ECO:0007669"/>
    <property type="project" value="UniProtKB-KW"/>
</dbReference>
<dbReference type="Pfam" id="PF17132">
    <property type="entry name" value="Glyco_hydro_106"/>
    <property type="match status" value="2"/>
</dbReference>
<proteinExistence type="predicted"/>
<comment type="caution">
    <text evidence="1">The sequence shown here is derived from an EMBL/GenBank/DDBJ whole genome shotgun (WGS) entry which is preliminary data.</text>
</comment>
<dbReference type="InterPro" id="IPR008979">
    <property type="entry name" value="Galactose-bd-like_sf"/>
</dbReference>
<accession>A0ABS8PUG0</accession>
<evidence type="ECO:0000313" key="2">
    <source>
        <dbReference type="Proteomes" id="UP001199816"/>
    </source>
</evidence>
<reference evidence="1 2" key="1">
    <citation type="submission" date="2021-11" db="EMBL/GenBank/DDBJ databases">
        <title>Genomic of Niabella pedocola.</title>
        <authorList>
            <person name="Wu T."/>
        </authorList>
    </citation>
    <scope>NUCLEOTIDE SEQUENCE [LARGE SCALE GENOMIC DNA]</scope>
    <source>
        <strain evidence="1 2">JCM 31011</strain>
    </source>
</reference>
<keyword evidence="2" id="KW-1185">Reference proteome</keyword>
<protein>
    <submittedName>
        <fullName evidence="1">Glycoside hydrolase family 2</fullName>
    </submittedName>
</protein>
<dbReference type="Gene3D" id="2.60.120.260">
    <property type="entry name" value="Galactose-binding domain-like"/>
    <property type="match status" value="1"/>
</dbReference>